<evidence type="ECO:0000313" key="3">
    <source>
        <dbReference type="Proteomes" id="UP000053676"/>
    </source>
</evidence>
<evidence type="ECO:0000313" key="2">
    <source>
        <dbReference type="EMBL" id="ETN73489.1"/>
    </source>
</evidence>
<organism evidence="2 3">
    <name type="scientific">Necator americanus</name>
    <name type="common">Human hookworm</name>
    <dbReference type="NCBI Taxonomy" id="51031"/>
    <lineage>
        <taxon>Eukaryota</taxon>
        <taxon>Metazoa</taxon>
        <taxon>Ecdysozoa</taxon>
        <taxon>Nematoda</taxon>
        <taxon>Chromadorea</taxon>
        <taxon>Rhabditida</taxon>
        <taxon>Rhabditina</taxon>
        <taxon>Rhabditomorpha</taxon>
        <taxon>Strongyloidea</taxon>
        <taxon>Ancylostomatidae</taxon>
        <taxon>Bunostominae</taxon>
        <taxon>Necator</taxon>
    </lineage>
</organism>
<dbReference type="Pfam" id="PF02486">
    <property type="entry name" value="Rep_trans"/>
    <property type="match status" value="1"/>
</dbReference>
<reference evidence="3" key="1">
    <citation type="journal article" date="2014" name="Nat. Genet.">
        <title>Genome of the human hookworm Necator americanus.</title>
        <authorList>
            <person name="Tang Y.T."/>
            <person name="Gao X."/>
            <person name="Rosa B.A."/>
            <person name="Abubucker S."/>
            <person name="Hallsworth-Pepin K."/>
            <person name="Martin J."/>
            <person name="Tyagi R."/>
            <person name="Heizer E."/>
            <person name="Zhang X."/>
            <person name="Bhonagiri-Palsikar V."/>
            <person name="Minx P."/>
            <person name="Warren W.C."/>
            <person name="Wang Q."/>
            <person name="Zhan B."/>
            <person name="Hotez P.J."/>
            <person name="Sternberg P.W."/>
            <person name="Dougall A."/>
            <person name="Gaze S.T."/>
            <person name="Mulvenna J."/>
            <person name="Sotillo J."/>
            <person name="Ranganathan S."/>
            <person name="Rabelo E.M."/>
            <person name="Wilson R.K."/>
            <person name="Felgner P.L."/>
            <person name="Bethony J."/>
            <person name="Hawdon J.M."/>
            <person name="Gasser R.B."/>
            <person name="Loukas A."/>
            <person name="Mitreva M."/>
        </authorList>
    </citation>
    <scope>NUCLEOTIDE SEQUENCE [LARGE SCALE GENOMIC DNA]</scope>
</reference>
<dbReference type="Proteomes" id="UP000053676">
    <property type="component" value="Unassembled WGS sequence"/>
</dbReference>
<dbReference type="KEGG" id="nai:NECAME_18302"/>
<feature type="domain" description="Replication initiation protein-like C-terminal" evidence="1">
    <location>
        <begin position="157"/>
        <end position="290"/>
    </location>
</feature>
<gene>
    <name evidence="2" type="ORF">NECAME_18302</name>
</gene>
<name>W2SUR7_NECAM</name>
<dbReference type="OrthoDB" id="10483404at2759"/>
<sequence length="340" mass="37617">MATASGSSLGKTMGDWLQDTMEGAQFVAMKMEEARKAPMTVMREFQSYAKGAKDEVDRLTDDLRRGLTQAQPLDGLKALRGLYGSLGDHLRLVHLDRGKDGFKQGAAVQIADMVIGRVDYGGDSQRGWVRWNITGKGCEWVTDWDSAEALESLPAAEIRRLDVALTTWDGEVGHDMVVAAHGAGRFTSGGRPPDMQTITSSNERAGRTIYVGNREKADKFFRAYEKGYEMAGKLPPSFRDGLITIGGKPVEDIYRCEVELKAESRPIPWEVIGRRDQYFAGSYPFCADVLPGVEADILQRRPDREPQVDLAVMLEHCRVQYGNALFTALTAYGGDILAVW</sequence>
<protein>
    <recommendedName>
        <fullName evidence="1">Replication initiation protein-like C-terminal domain-containing protein</fullName>
    </recommendedName>
</protein>
<proteinExistence type="predicted"/>
<dbReference type="AlphaFoldDB" id="W2SUR7"/>
<dbReference type="EMBL" id="KI660622">
    <property type="protein sequence ID" value="ETN73489.1"/>
    <property type="molecule type" value="Genomic_DNA"/>
</dbReference>
<evidence type="ECO:0000259" key="1">
    <source>
        <dbReference type="Pfam" id="PF02486"/>
    </source>
</evidence>
<keyword evidence="3" id="KW-1185">Reference proteome</keyword>
<dbReference type="InterPro" id="IPR003491">
    <property type="entry name" value="REP-like_C"/>
</dbReference>
<feature type="non-terminal residue" evidence="2">
    <location>
        <position position="340"/>
    </location>
</feature>
<accession>W2SUR7</accession>